<dbReference type="EMBL" id="OC008475">
    <property type="protein sequence ID" value="CAD7267138.1"/>
    <property type="molecule type" value="Genomic_DNA"/>
</dbReference>
<keyword evidence="2" id="KW-0812">Transmembrane</keyword>
<feature type="chain" id="PRO_5030925227" evidence="3">
    <location>
        <begin position="33"/>
        <end position="432"/>
    </location>
</feature>
<dbReference type="Pfam" id="PF07898">
    <property type="entry name" value="DUF1676"/>
    <property type="match status" value="1"/>
</dbReference>
<evidence type="ECO:0000313" key="4">
    <source>
        <dbReference type="EMBL" id="CAD7267138.1"/>
    </source>
</evidence>
<dbReference type="AlphaFoldDB" id="A0A7R9B7W6"/>
<protein>
    <submittedName>
        <fullName evidence="4">Uncharacterized protein</fullName>
    </submittedName>
</protein>
<feature type="region of interest" description="Disordered" evidence="1">
    <location>
        <begin position="277"/>
        <end position="306"/>
    </location>
</feature>
<reference evidence="4" key="1">
    <citation type="submission" date="2020-11" db="EMBL/GenBank/DDBJ databases">
        <authorList>
            <person name="Tran Van P."/>
        </authorList>
    </citation>
    <scope>NUCLEOTIDE SEQUENCE</scope>
</reference>
<organism evidence="4">
    <name type="scientific">Timema shepardi</name>
    <name type="common">Walking stick</name>
    <dbReference type="NCBI Taxonomy" id="629360"/>
    <lineage>
        <taxon>Eukaryota</taxon>
        <taxon>Metazoa</taxon>
        <taxon>Ecdysozoa</taxon>
        <taxon>Arthropoda</taxon>
        <taxon>Hexapoda</taxon>
        <taxon>Insecta</taxon>
        <taxon>Pterygota</taxon>
        <taxon>Neoptera</taxon>
        <taxon>Polyneoptera</taxon>
        <taxon>Phasmatodea</taxon>
        <taxon>Timematodea</taxon>
        <taxon>Timematoidea</taxon>
        <taxon>Timematidae</taxon>
        <taxon>Timema</taxon>
    </lineage>
</organism>
<evidence type="ECO:0000256" key="1">
    <source>
        <dbReference type="SAM" id="MobiDB-lite"/>
    </source>
</evidence>
<feature type="transmembrane region" description="Helical" evidence="2">
    <location>
        <begin position="248"/>
        <end position="267"/>
    </location>
</feature>
<evidence type="ECO:0000256" key="2">
    <source>
        <dbReference type="SAM" id="Phobius"/>
    </source>
</evidence>
<keyword evidence="2" id="KW-1133">Transmembrane helix</keyword>
<dbReference type="PANTHER" id="PTHR21879">
    <property type="entry name" value="FI03362P-RELATED-RELATED"/>
    <property type="match status" value="1"/>
</dbReference>
<feature type="compositionally biased region" description="Polar residues" evidence="1">
    <location>
        <begin position="407"/>
        <end position="432"/>
    </location>
</feature>
<feature type="region of interest" description="Disordered" evidence="1">
    <location>
        <begin position="401"/>
        <end position="432"/>
    </location>
</feature>
<feature type="transmembrane region" description="Helical" evidence="2">
    <location>
        <begin position="220"/>
        <end position="242"/>
    </location>
</feature>
<keyword evidence="3" id="KW-0732">Signal</keyword>
<keyword evidence="2" id="KW-0472">Membrane</keyword>
<gene>
    <name evidence="4" type="ORF">TSIB3V08_LOCUS11152</name>
</gene>
<feature type="signal peptide" evidence="3">
    <location>
        <begin position="1"/>
        <end position="32"/>
    </location>
</feature>
<proteinExistence type="predicted"/>
<accession>A0A7R9B7W6</accession>
<dbReference type="InterPro" id="IPR012464">
    <property type="entry name" value="DUF1676"/>
</dbReference>
<feature type="compositionally biased region" description="Gly residues" evidence="1">
    <location>
        <begin position="281"/>
        <end position="296"/>
    </location>
</feature>
<dbReference type="GO" id="GO:0016020">
    <property type="term" value="C:membrane"/>
    <property type="evidence" value="ECO:0007669"/>
    <property type="project" value="TreeGrafter"/>
</dbReference>
<name>A0A7R9B7W6_TIMSH</name>
<evidence type="ECO:0000256" key="3">
    <source>
        <dbReference type="SAM" id="SignalP"/>
    </source>
</evidence>
<dbReference type="PANTHER" id="PTHR21879:SF9">
    <property type="entry name" value="OSIRIS 16"/>
    <property type="match status" value="1"/>
</dbReference>
<sequence length="432" mass="45444">MLGGQRGGFQSCVRALFVTVLVTQNLSTDVSGEILNYATTNVNYQPVTPRSASDKGAESNPVPGEIMKKVMSKGCSHMYSWTCLKLDVVSLVDRLSESDKYQVLPGVVVVRDNSTGAGGEALRKFPVDLVASLAKDFPNDVDARVDAFLVRRVGHYLDTHAVNVKLFDPDVLTSWGIIGNQVSETSNLQSAVELNTTSALDNYATEAARRKSGKGGANQMMMAGLGMMAVTMGGAALGALGLLAGKALMTGLLALMLSAIVGLKSLAGGGGKSVLHEGHHGGGGGGGGGGGYGGHSSYGRSFDTAPGTVEFKDEVEGGREELQEAYRGYVPSKQNDLDTNSQFQPVVTTSQPPAVVHPVYRDPYQTDPELAQSDISYQASPVSTLGLEEVYQSRPVQRVSLGGHGTPRQNYEYSASAQINPHPTIVDSASVS</sequence>